<dbReference type="EMBL" id="JBJDQH010000009">
    <property type="protein sequence ID" value="MFK4268411.1"/>
    <property type="molecule type" value="Genomic_DNA"/>
</dbReference>
<gene>
    <name evidence="2" type="ORF">ACI2L5_26205</name>
</gene>
<protein>
    <submittedName>
        <fullName evidence="2">Uncharacterized protein</fullName>
    </submittedName>
</protein>
<evidence type="ECO:0000256" key="1">
    <source>
        <dbReference type="SAM" id="MobiDB-lite"/>
    </source>
</evidence>
<dbReference type="RefSeq" id="WP_404747257.1">
    <property type="nucleotide sequence ID" value="NZ_JBJDQH010000009.1"/>
</dbReference>
<feature type="compositionally biased region" description="Basic and acidic residues" evidence="1">
    <location>
        <begin position="43"/>
        <end position="53"/>
    </location>
</feature>
<accession>A0ABW8LR76</accession>
<feature type="region of interest" description="Disordered" evidence="1">
    <location>
        <begin position="1"/>
        <end position="53"/>
    </location>
</feature>
<dbReference type="Proteomes" id="UP001620295">
    <property type="component" value="Unassembled WGS sequence"/>
</dbReference>
<evidence type="ECO:0000313" key="2">
    <source>
        <dbReference type="EMBL" id="MFK4268411.1"/>
    </source>
</evidence>
<sequence>MGKHGVVQRYVTQPQGGEAELVGQSREPGEGGYGGSVPGDLPGTEREGRIRLS</sequence>
<organism evidence="2 3">
    <name type="scientific">Streptomyces milbemycinicus</name>
    <dbReference type="NCBI Taxonomy" id="476552"/>
    <lineage>
        <taxon>Bacteria</taxon>
        <taxon>Bacillati</taxon>
        <taxon>Actinomycetota</taxon>
        <taxon>Actinomycetes</taxon>
        <taxon>Kitasatosporales</taxon>
        <taxon>Streptomycetaceae</taxon>
        <taxon>Streptomyces</taxon>
    </lineage>
</organism>
<name>A0ABW8LR76_9ACTN</name>
<proteinExistence type="predicted"/>
<keyword evidence="3" id="KW-1185">Reference proteome</keyword>
<reference evidence="2 3" key="1">
    <citation type="submission" date="2024-11" db="EMBL/GenBank/DDBJ databases">
        <title>The Natural Products Discovery Center: Release of the First 8490 Sequenced Strains for Exploring Actinobacteria Biosynthetic Diversity.</title>
        <authorList>
            <person name="Kalkreuter E."/>
            <person name="Kautsar S.A."/>
            <person name="Yang D."/>
            <person name="Bader C.D."/>
            <person name="Teijaro C.N."/>
            <person name="Fluegel L."/>
            <person name="Davis C.M."/>
            <person name="Simpson J.R."/>
            <person name="Lauterbach L."/>
            <person name="Steele A.D."/>
            <person name="Gui C."/>
            <person name="Meng S."/>
            <person name="Li G."/>
            <person name="Viehrig K."/>
            <person name="Ye F."/>
            <person name="Su P."/>
            <person name="Kiefer A.F."/>
            <person name="Nichols A."/>
            <person name="Cepeda A.J."/>
            <person name="Yan W."/>
            <person name="Fan B."/>
            <person name="Jiang Y."/>
            <person name="Adhikari A."/>
            <person name="Zheng C.-J."/>
            <person name="Schuster L."/>
            <person name="Cowan T.M."/>
            <person name="Smanski M.J."/>
            <person name="Chevrette M.G."/>
            <person name="De Carvalho L.P.S."/>
            <person name="Shen B."/>
        </authorList>
    </citation>
    <scope>NUCLEOTIDE SEQUENCE [LARGE SCALE GENOMIC DNA]</scope>
    <source>
        <strain evidence="2 3">NPDC020863</strain>
    </source>
</reference>
<comment type="caution">
    <text evidence="2">The sequence shown here is derived from an EMBL/GenBank/DDBJ whole genome shotgun (WGS) entry which is preliminary data.</text>
</comment>
<evidence type="ECO:0000313" key="3">
    <source>
        <dbReference type="Proteomes" id="UP001620295"/>
    </source>
</evidence>